<feature type="region of interest" description="Disordered" evidence="4">
    <location>
        <begin position="203"/>
        <end position="230"/>
    </location>
</feature>
<dbReference type="SMART" id="SM00028">
    <property type="entry name" value="TPR"/>
    <property type="match status" value="5"/>
</dbReference>
<dbReference type="Proteomes" id="UP001326110">
    <property type="component" value="Chromosome"/>
</dbReference>
<evidence type="ECO:0000256" key="4">
    <source>
        <dbReference type="SAM" id="MobiDB-lite"/>
    </source>
</evidence>
<proteinExistence type="predicted"/>
<evidence type="ECO:0000256" key="3">
    <source>
        <dbReference type="PROSITE-ProRule" id="PRU00339"/>
    </source>
</evidence>
<organism evidence="5 6">
    <name type="scientific">Duganella zoogloeoides</name>
    <dbReference type="NCBI Taxonomy" id="75659"/>
    <lineage>
        <taxon>Bacteria</taxon>
        <taxon>Pseudomonadati</taxon>
        <taxon>Pseudomonadota</taxon>
        <taxon>Betaproteobacteria</taxon>
        <taxon>Burkholderiales</taxon>
        <taxon>Oxalobacteraceae</taxon>
        <taxon>Telluria group</taxon>
        <taxon>Duganella</taxon>
    </lineage>
</organism>
<keyword evidence="2 3" id="KW-0802">TPR repeat</keyword>
<dbReference type="InterPro" id="IPR019734">
    <property type="entry name" value="TPR_rpt"/>
</dbReference>
<reference evidence="5 6" key="1">
    <citation type="submission" date="2023-11" db="EMBL/GenBank/DDBJ databases">
        <title>MicrobeMod: A computational toolkit for identifying prokaryotic methylation and restriction-modification with nanopore sequencing.</title>
        <authorList>
            <person name="Crits-Christoph A."/>
            <person name="Kang S.C."/>
            <person name="Lee H."/>
            <person name="Ostrov N."/>
        </authorList>
    </citation>
    <scope>NUCLEOTIDE SEQUENCE [LARGE SCALE GENOMIC DNA]</scope>
    <source>
        <strain evidence="5 6">ATCC 25935</strain>
    </source>
</reference>
<evidence type="ECO:0000256" key="2">
    <source>
        <dbReference type="ARBA" id="ARBA00022803"/>
    </source>
</evidence>
<dbReference type="SUPFAM" id="SSF48452">
    <property type="entry name" value="TPR-like"/>
    <property type="match status" value="1"/>
</dbReference>
<dbReference type="PANTHER" id="PTHR44858">
    <property type="entry name" value="TETRATRICOPEPTIDE REPEAT PROTEIN 6"/>
    <property type="match status" value="1"/>
</dbReference>
<keyword evidence="1" id="KW-0677">Repeat</keyword>
<evidence type="ECO:0000313" key="6">
    <source>
        <dbReference type="Proteomes" id="UP001326110"/>
    </source>
</evidence>
<dbReference type="Gene3D" id="1.25.40.10">
    <property type="entry name" value="Tetratricopeptide repeat domain"/>
    <property type="match status" value="3"/>
</dbReference>
<evidence type="ECO:0000313" key="5">
    <source>
        <dbReference type="EMBL" id="WQH05975.1"/>
    </source>
</evidence>
<dbReference type="PANTHER" id="PTHR44858:SF1">
    <property type="entry name" value="UDP-N-ACETYLGLUCOSAMINE--PEPTIDE N-ACETYLGLUCOSAMINYLTRANSFERASE SPINDLY-RELATED"/>
    <property type="match status" value="1"/>
</dbReference>
<dbReference type="InterPro" id="IPR050498">
    <property type="entry name" value="Ycf3"/>
</dbReference>
<accession>A0ABZ0Y3Q5</accession>
<keyword evidence="6" id="KW-1185">Reference proteome</keyword>
<dbReference type="InterPro" id="IPR011990">
    <property type="entry name" value="TPR-like_helical_dom_sf"/>
</dbReference>
<protein>
    <submittedName>
        <fullName evidence="5">Tetratricopeptide repeat protein</fullName>
    </submittedName>
</protein>
<evidence type="ECO:0000256" key="1">
    <source>
        <dbReference type="ARBA" id="ARBA00022737"/>
    </source>
</evidence>
<sequence length="774" mass="84390">MTARLAYVPAIAAALRDHGIAVVAGAHGLGLRATARKAVEADREIWELDGDGHAHGCLAGFEPLALQLLDEAERHHPALVAAHEQSLKRLWPRRDSSAYALPRDLTSTSVRDERTRFYHHEYQNKLLVGLAEFMLAVLAVRRQAVVVVIDNAERLPPTSRSLLAVLRRLQERSARLPGRTCCLQCVLLERGDANGLNGSHTGCNADHDTGRSTGQHAGCDTRRSTDHSAGGGTGSFVDCNNGGDTGRAAKHITDPVTIRIAPLTLAEFEAATDLVHLTPFQRETVYRQSGGNPATCRVLATCLGHDLGKAATLPVTTVIDLYLGTLDMARRRDLARDWVASSCQGDLIAQRNAATLPAAELDELHHAAHVAAWQRHTAGQGPLVLVHALAIRDPLRRLQALVEPCDVLMGIGLYDTWFDFFAELFSSDVLRRQGSGDDAINGLFINAAFVLYAMGYTAAALALLDDFLTTFPASRFVPTALYAQSMTYGRYQVPVDLPAAEDCAVRNLRLIAEQFADHPRHTYIKVFAENAYAYIKARQGKFDEALALCEHGIAEIVSAYGEDQFQLHRSILIYNTSQVYELVNDLERAERRLRTAIACDPFYAEYYNDLGNLLSRSHGREDEALDAYARAIALSPPYYEAHVNRGMLRAELGDVEGAAADFERALVIKPAEWRAFRELGNLRLVAGDAAGALAAYDAALQIEAHDADLLANAAVAASELGDSALAIRHCQAALAIDPRHANARDNLAAELAALSSPDSVQRYFHLTEEQDAAD</sequence>
<name>A0ABZ0Y3Q5_9BURK</name>
<feature type="repeat" description="TPR" evidence="3">
    <location>
        <begin position="639"/>
        <end position="672"/>
    </location>
</feature>
<dbReference type="PROSITE" id="PS50005">
    <property type="entry name" value="TPR"/>
    <property type="match status" value="1"/>
</dbReference>
<dbReference type="RefSeq" id="WP_051120316.1">
    <property type="nucleotide sequence ID" value="NZ_CP140152.1"/>
</dbReference>
<dbReference type="Pfam" id="PF13432">
    <property type="entry name" value="TPR_16"/>
    <property type="match status" value="1"/>
</dbReference>
<dbReference type="EMBL" id="CP140152">
    <property type="protein sequence ID" value="WQH05975.1"/>
    <property type="molecule type" value="Genomic_DNA"/>
</dbReference>
<gene>
    <name evidence="5" type="ORF">SR858_06470</name>
</gene>